<reference evidence="2" key="1">
    <citation type="journal article" date="2022" name="Nat. Commun.">
        <title>Chromosome evolution and the genetic basis of agronomically important traits in greater yam.</title>
        <authorList>
            <person name="Bredeson J.V."/>
            <person name="Lyons J.B."/>
            <person name="Oniyinde I.O."/>
            <person name="Okereke N.R."/>
            <person name="Kolade O."/>
            <person name="Nnabue I."/>
            <person name="Nwadili C.O."/>
            <person name="Hribova E."/>
            <person name="Parker M."/>
            <person name="Nwogha J."/>
            <person name="Shu S."/>
            <person name="Carlson J."/>
            <person name="Kariba R."/>
            <person name="Muthemba S."/>
            <person name="Knop K."/>
            <person name="Barton G.J."/>
            <person name="Sherwood A.V."/>
            <person name="Lopez-Montes A."/>
            <person name="Asiedu R."/>
            <person name="Jamnadass R."/>
            <person name="Muchugi A."/>
            <person name="Goodstein D."/>
            <person name="Egesi C.N."/>
            <person name="Featherston J."/>
            <person name="Asfaw A."/>
            <person name="Simpson G.G."/>
            <person name="Dolezel J."/>
            <person name="Hendre P.S."/>
            <person name="Van Deynze A."/>
            <person name="Kumar P.L."/>
            <person name="Obidiegwu J.E."/>
            <person name="Bhattacharjee R."/>
            <person name="Rokhsar D.S."/>
        </authorList>
    </citation>
    <scope>NUCLEOTIDE SEQUENCE [LARGE SCALE GENOMIC DNA]</scope>
    <source>
        <strain evidence="2">cv. TDa95/00328</strain>
    </source>
</reference>
<dbReference type="Proteomes" id="UP000827976">
    <property type="component" value="Chromosome 13"/>
</dbReference>
<proteinExistence type="predicted"/>
<comment type="caution">
    <text evidence="1">The sequence shown here is derived from an EMBL/GenBank/DDBJ whole genome shotgun (WGS) entry which is preliminary data.</text>
</comment>
<evidence type="ECO:0000313" key="1">
    <source>
        <dbReference type="EMBL" id="KAH7666093.1"/>
    </source>
</evidence>
<gene>
    <name evidence="1" type="ORF">IHE45_13G079300</name>
</gene>
<evidence type="ECO:0000313" key="2">
    <source>
        <dbReference type="Proteomes" id="UP000827976"/>
    </source>
</evidence>
<accession>A0ACB7UZ71</accession>
<name>A0ACB7UZ71_DIOAL</name>
<protein>
    <submittedName>
        <fullName evidence="1">Homeobox-like domain-containing protein</fullName>
    </submittedName>
</protein>
<keyword evidence="2" id="KW-1185">Reference proteome</keyword>
<dbReference type="EMBL" id="CM037023">
    <property type="protein sequence ID" value="KAH7666093.1"/>
    <property type="molecule type" value="Genomic_DNA"/>
</dbReference>
<organism evidence="1 2">
    <name type="scientific">Dioscorea alata</name>
    <name type="common">Purple yam</name>
    <dbReference type="NCBI Taxonomy" id="55571"/>
    <lineage>
        <taxon>Eukaryota</taxon>
        <taxon>Viridiplantae</taxon>
        <taxon>Streptophyta</taxon>
        <taxon>Embryophyta</taxon>
        <taxon>Tracheophyta</taxon>
        <taxon>Spermatophyta</taxon>
        <taxon>Magnoliopsida</taxon>
        <taxon>Liliopsida</taxon>
        <taxon>Dioscoreales</taxon>
        <taxon>Dioscoreaceae</taxon>
        <taxon>Dioscorea</taxon>
    </lineage>
</organism>
<sequence length="239" mass="26934">MENLTSQASVKTNKRNNHQWTPAEDKILIECCLELVNQGWRADNGFKTGYLSQEMRSQSGFVWDEANKCVTCEDDSHKEAAGLRNKQFPYFDELAIIFGKEQATGDGAEFTSEYVEALERENPTLAAAKSSFEAHEAMKNMVEDDYFGVDIELENECSFISENACDESSNASCKRSKAQEKMQGESSVPPKKQKKKGSTKDPTDDSFSKHIERFYDICDGAKQEIGKVVTYFQHLNANT</sequence>